<dbReference type="Proteomes" id="UP000239772">
    <property type="component" value="Unassembled WGS sequence"/>
</dbReference>
<evidence type="ECO:0000313" key="2">
    <source>
        <dbReference type="Proteomes" id="UP000239772"/>
    </source>
</evidence>
<evidence type="ECO:0000313" key="1">
    <source>
        <dbReference type="EMBL" id="PSC04573.1"/>
    </source>
</evidence>
<sequence length="207" mass="22540">MPLQNRVLPDGSIVADPSRGTLMGNRGGRIHDPATRTLGRSRWTSQAWICCELAFKDRLRPVFGSGYTELFFCDEVTALAAGHRPCVECRRKDAHAYRDAAVRGLGLGETPLFPLLDRRLHAERLDGRAKRIHALAAEALPDGAMLRDRAGRFLALTGDRALVWSPAGYVGAEPRPSGNVDVLTPPTTLAALGANFRPRWHPSAAAL</sequence>
<protein>
    <submittedName>
        <fullName evidence="1">Uncharacterized protein</fullName>
    </submittedName>
</protein>
<gene>
    <name evidence="1" type="ORF">SLNSH_12380</name>
</gene>
<dbReference type="RefSeq" id="WP_106337318.1">
    <property type="nucleotide sequence ID" value="NZ_PVZS01000012.1"/>
</dbReference>
<organism evidence="1 2">
    <name type="scientific">Alsobacter soli</name>
    <dbReference type="NCBI Taxonomy" id="2109933"/>
    <lineage>
        <taxon>Bacteria</taxon>
        <taxon>Pseudomonadati</taxon>
        <taxon>Pseudomonadota</taxon>
        <taxon>Alphaproteobacteria</taxon>
        <taxon>Hyphomicrobiales</taxon>
        <taxon>Alsobacteraceae</taxon>
        <taxon>Alsobacter</taxon>
    </lineage>
</organism>
<dbReference type="EMBL" id="PVZS01000012">
    <property type="protein sequence ID" value="PSC04573.1"/>
    <property type="molecule type" value="Genomic_DNA"/>
</dbReference>
<reference evidence="2" key="1">
    <citation type="submission" date="2018-03" db="EMBL/GenBank/DDBJ databases">
        <authorList>
            <person name="Sun L."/>
            <person name="Liu H."/>
            <person name="Chen W."/>
            <person name="Huang K."/>
            <person name="Liu W."/>
            <person name="Gao X."/>
        </authorList>
    </citation>
    <scope>NUCLEOTIDE SEQUENCE [LARGE SCALE GENOMIC DNA]</scope>
    <source>
        <strain evidence="2">SH9</strain>
    </source>
</reference>
<accession>A0A2T1HSD6</accession>
<dbReference type="OrthoDB" id="894286at2"/>
<keyword evidence="2" id="KW-1185">Reference proteome</keyword>
<dbReference type="AlphaFoldDB" id="A0A2T1HSD6"/>
<proteinExistence type="predicted"/>
<name>A0A2T1HSD6_9HYPH</name>
<comment type="caution">
    <text evidence="1">The sequence shown here is derived from an EMBL/GenBank/DDBJ whole genome shotgun (WGS) entry which is preliminary data.</text>
</comment>